<feature type="transmembrane region" description="Helical" evidence="2">
    <location>
        <begin position="84"/>
        <end position="103"/>
    </location>
</feature>
<feature type="transmembrane region" description="Helical" evidence="2">
    <location>
        <begin position="142"/>
        <end position="162"/>
    </location>
</feature>
<dbReference type="PANTHER" id="PTHR11360:SF286">
    <property type="entry name" value="GH22266P"/>
    <property type="match status" value="1"/>
</dbReference>
<dbReference type="PANTHER" id="PTHR11360">
    <property type="entry name" value="MONOCARBOXYLATE TRANSPORTER"/>
    <property type="match status" value="1"/>
</dbReference>
<keyword evidence="2" id="KW-0812">Transmembrane</keyword>
<feature type="region of interest" description="Disordered" evidence="1">
    <location>
        <begin position="1"/>
        <end position="28"/>
    </location>
</feature>
<dbReference type="Proteomes" id="UP001217089">
    <property type="component" value="Unassembled WGS sequence"/>
</dbReference>
<gene>
    <name evidence="3" type="ORF">KUTeg_013028</name>
</gene>
<name>A0ABQ9ESH8_TEGGR</name>
<keyword evidence="2" id="KW-1133">Transmembrane helix</keyword>
<feature type="transmembrane region" description="Helical" evidence="2">
    <location>
        <begin position="355"/>
        <end position="377"/>
    </location>
</feature>
<organism evidence="3 4">
    <name type="scientific">Tegillarca granosa</name>
    <name type="common">Malaysian cockle</name>
    <name type="synonym">Anadara granosa</name>
    <dbReference type="NCBI Taxonomy" id="220873"/>
    <lineage>
        <taxon>Eukaryota</taxon>
        <taxon>Metazoa</taxon>
        <taxon>Spiralia</taxon>
        <taxon>Lophotrochozoa</taxon>
        <taxon>Mollusca</taxon>
        <taxon>Bivalvia</taxon>
        <taxon>Autobranchia</taxon>
        <taxon>Pteriomorphia</taxon>
        <taxon>Arcoida</taxon>
        <taxon>Arcoidea</taxon>
        <taxon>Arcidae</taxon>
        <taxon>Tegillarca</taxon>
    </lineage>
</organism>
<feature type="transmembrane region" description="Helical" evidence="2">
    <location>
        <begin position="109"/>
        <end position="130"/>
    </location>
</feature>
<dbReference type="EMBL" id="JARBDR010000657">
    <property type="protein sequence ID" value="KAJ8308154.1"/>
    <property type="molecule type" value="Genomic_DNA"/>
</dbReference>
<proteinExistence type="predicted"/>
<evidence type="ECO:0000313" key="3">
    <source>
        <dbReference type="EMBL" id="KAJ8308154.1"/>
    </source>
</evidence>
<evidence type="ECO:0008006" key="5">
    <source>
        <dbReference type="Google" id="ProtNLM"/>
    </source>
</evidence>
<protein>
    <recommendedName>
        <fullName evidence="5">Monocarboxylate transporter 12</fullName>
    </recommendedName>
</protein>
<evidence type="ECO:0000313" key="4">
    <source>
        <dbReference type="Proteomes" id="UP001217089"/>
    </source>
</evidence>
<dbReference type="InterPro" id="IPR050327">
    <property type="entry name" value="Proton-linked_MCT"/>
</dbReference>
<dbReference type="InterPro" id="IPR036259">
    <property type="entry name" value="MFS_trans_sf"/>
</dbReference>
<feature type="transmembrane region" description="Helical" evidence="2">
    <location>
        <begin position="174"/>
        <end position="192"/>
    </location>
</feature>
<accession>A0ABQ9ESH8</accession>
<dbReference type="Gene3D" id="1.20.1250.20">
    <property type="entry name" value="MFS general substrate transporter like domains"/>
    <property type="match status" value="1"/>
</dbReference>
<evidence type="ECO:0000256" key="2">
    <source>
        <dbReference type="SAM" id="Phobius"/>
    </source>
</evidence>
<reference evidence="3 4" key="1">
    <citation type="submission" date="2022-12" db="EMBL/GenBank/DDBJ databases">
        <title>Chromosome-level genome of Tegillarca granosa.</title>
        <authorList>
            <person name="Kim J."/>
        </authorList>
    </citation>
    <scope>NUCLEOTIDE SEQUENCE [LARGE SCALE GENOMIC DNA]</scope>
    <source>
        <strain evidence="3">Teg-2019</strain>
        <tissue evidence="3">Adductor muscle</tissue>
    </source>
</reference>
<sequence>MVAPRAETTPLSKENVNKDRAASTSSRNSVPIGPDGGYGWVIVGCSFICIFTIDGIITTYALLLPELNQSFQTTPALTSMGNSLILGIFLLMAACGFVASSMSSGIWTFLPTFGVIGGIGIGMVYLPSVLMVNSYFNQKRGIAQGIVTSGSGVGILVLAPLMEVLLENYGWRGAVLISAGLVLQLCVCSLLMRPLYIHTKSSVTRNVDKLPVASDNSLKLSTFDSDFKNKSYIEHYLKTSSNYNSTPTINTNNKHTLTQTNPKTPEQYLSMQCIKTAQYTVKTEREFKPLSKKDIFYSGSVQKLKEFDSHSTITEFEKRMTNRMYSSSDVSCKSDNIRSCSTEGLCDRSLLTNKAFLLLAAGAMLTQMGQYIPMVFLGDYALQIGLDRADVSIILAVFGQNLFYFM</sequence>
<evidence type="ECO:0000256" key="1">
    <source>
        <dbReference type="SAM" id="MobiDB-lite"/>
    </source>
</evidence>
<keyword evidence="4" id="KW-1185">Reference proteome</keyword>
<dbReference type="Pfam" id="PF07690">
    <property type="entry name" value="MFS_1"/>
    <property type="match status" value="1"/>
</dbReference>
<dbReference type="SUPFAM" id="SSF103473">
    <property type="entry name" value="MFS general substrate transporter"/>
    <property type="match status" value="1"/>
</dbReference>
<dbReference type="InterPro" id="IPR011701">
    <property type="entry name" value="MFS"/>
</dbReference>
<comment type="caution">
    <text evidence="3">The sequence shown here is derived from an EMBL/GenBank/DDBJ whole genome shotgun (WGS) entry which is preliminary data.</text>
</comment>
<feature type="transmembrane region" description="Helical" evidence="2">
    <location>
        <begin position="38"/>
        <end position="63"/>
    </location>
</feature>
<keyword evidence="2" id="KW-0472">Membrane</keyword>